<gene>
    <name evidence="8" type="ordered locus">amb0118</name>
</gene>
<dbReference type="SMART" id="SM00729">
    <property type="entry name" value="Elp3"/>
    <property type="match status" value="1"/>
</dbReference>
<sequence>MAKAVFLKPSAGGKDRNIVRDFIYGCWCNGKRVGGMSMPPLHELMAATHARQDGLEILFVDAQYEPERFAALERQRFDGVIAICMMSSTQSFRQDLEVIRAIKQLNPKVKSVLYGSHPTFMPNFCLKEPEVDFIATREAEESLRELLGALLNGDNWEGIAGIGWRDADGKPQMSPTRAFANMNDLPIPDRRLLPAKVDYFNPMVKRVPFTTMITSRGCPARCNYCTAPTFYGNKTRARSTAKIIEELREIRDLGYREIFFRDETFSAYKGRNMQVYETMLSENLDFTWIANGRVDMIDREQLALMKRAGCHTLKFGVETGSQMMLDTYKKGTTIEQAVEAFRTAREVGINTHAHIIFGGPGETLDTIRHTVDFVSNTLKATTATFGILTPYPGTELFDMVAERHPEIMDGSASNMENLHTESFYSSALCDIPPETLSKEIVRAYRGFYLRPAYLLHKLRLISSIEEFMVNVIAGLNVVSFAVSGKK</sequence>
<evidence type="ECO:0000256" key="5">
    <source>
        <dbReference type="ARBA" id="ARBA00023014"/>
    </source>
</evidence>
<dbReference type="HOGENOM" id="CLU_021572_4_2_5"/>
<evidence type="ECO:0000256" key="2">
    <source>
        <dbReference type="ARBA" id="ARBA00022691"/>
    </source>
</evidence>
<dbReference type="Proteomes" id="UP000007058">
    <property type="component" value="Chromosome"/>
</dbReference>
<name>Q2WB53_PARM1</name>
<evidence type="ECO:0000259" key="7">
    <source>
        <dbReference type="PROSITE" id="PS51918"/>
    </source>
</evidence>
<dbReference type="SFLD" id="SFLDS00029">
    <property type="entry name" value="Radical_SAM"/>
    <property type="match status" value="1"/>
</dbReference>
<dbReference type="InterPro" id="IPR058240">
    <property type="entry name" value="rSAM_sf"/>
</dbReference>
<comment type="cofactor">
    <cofactor evidence="1">
        <name>[4Fe-4S] cluster</name>
        <dbReference type="ChEBI" id="CHEBI:49883"/>
    </cofactor>
</comment>
<dbReference type="Pfam" id="PF02310">
    <property type="entry name" value="B12-binding"/>
    <property type="match status" value="1"/>
</dbReference>
<evidence type="ECO:0000313" key="8">
    <source>
        <dbReference type="EMBL" id="BAE48922.1"/>
    </source>
</evidence>
<protein>
    <submittedName>
        <fullName evidence="8">Fe-S oxidoreductase</fullName>
    </submittedName>
</protein>
<keyword evidence="3" id="KW-0479">Metal-binding</keyword>
<dbReference type="PANTHER" id="PTHR43409">
    <property type="entry name" value="ANAEROBIC MAGNESIUM-PROTOPORPHYRIN IX MONOMETHYL ESTER CYCLASE-RELATED"/>
    <property type="match status" value="1"/>
</dbReference>
<keyword evidence="5" id="KW-0411">Iron-sulfur</keyword>
<evidence type="ECO:0000259" key="6">
    <source>
        <dbReference type="PROSITE" id="PS51332"/>
    </source>
</evidence>
<dbReference type="PANTHER" id="PTHR43409:SF16">
    <property type="entry name" value="SLR0320 PROTEIN"/>
    <property type="match status" value="1"/>
</dbReference>
<dbReference type="RefSeq" id="WP_011382565.1">
    <property type="nucleotide sequence ID" value="NC_007626.1"/>
</dbReference>
<accession>Q2WB53</accession>
<dbReference type="CDD" id="cd01335">
    <property type="entry name" value="Radical_SAM"/>
    <property type="match status" value="1"/>
</dbReference>
<dbReference type="KEGG" id="mag:amb0118"/>
<dbReference type="SUPFAM" id="SSF102114">
    <property type="entry name" value="Radical SAM enzymes"/>
    <property type="match status" value="1"/>
</dbReference>
<evidence type="ECO:0000256" key="1">
    <source>
        <dbReference type="ARBA" id="ARBA00001966"/>
    </source>
</evidence>
<dbReference type="CDD" id="cd02068">
    <property type="entry name" value="radical_SAM_B12_BD"/>
    <property type="match status" value="1"/>
</dbReference>
<dbReference type="InterPro" id="IPR034466">
    <property type="entry name" value="Methyltransferase_Class_B"/>
</dbReference>
<organism evidence="8 9">
    <name type="scientific">Paramagnetospirillum magneticum (strain ATCC 700264 / AMB-1)</name>
    <name type="common">Magnetospirillum magneticum</name>
    <dbReference type="NCBI Taxonomy" id="342108"/>
    <lineage>
        <taxon>Bacteria</taxon>
        <taxon>Pseudomonadati</taxon>
        <taxon>Pseudomonadota</taxon>
        <taxon>Alphaproteobacteria</taxon>
        <taxon>Rhodospirillales</taxon>
        <taxon>Magnetospirillaceae</taxon>
        <taxon>Paramagnetospirillum</taxon>
    </lineage>
</organism>
<evidence type="ECO:0000256" key="3">
    <source>
        <dbReference type="ARBA" id="ARBA00022723"/>
    </source>
</evidence>
<dbReference type="GO" id="GO:0031419">
    <property type="term" value="F:cobalamin binding"/>
    <property type="evidence" value="ECO:0007669"/>
    <property type="project" value="InterPro"/>
</dbReference>
<dbReference type="PROSITE" id="PS51918">
    <property type="entry name" value="RADICAL_SAM"/>
    <property type="match status" value="1"/>
</dbReference>
<proteinExistence type="predicted"/>
<feature type="domain" description="B12-binding" evidence="6">
    <location>
        <begin position="25"/>
        <end position="157"/>
    </location>
</feature>
<dbReference type="STRING" id="342108.amb0118"/>
<dbReference type="PROSITE" id="PS51332">
    <property type="entry name" value="B12_BINDING"/>
    <property type="match status" value="1"/>
</dbReference>
<dbReference type="OrthoDB" id="9801424at2"/>
<evidence type="ECO:0000256" key="4">
    <source>
        <dbReference type="ARBA" id="ARBA00023004"/>
    </source>
</evidence>
<dbReference type="InterPro" id="IPR023404">
    <property type="entry name" value="rSAM_horseshoe"/>
</dbReference>
<dbReference type="AlphaFoldDB" id="Q2WB53"/>
<dbReference type="SFLD" id="SFLDG01082">
    <property type="entry name" value="B12-binding_domain_containing"/>
    <property type="match status" value="1"/>
</dbReference>
<dbReference type="Pfam" id="PF04055">
    <property type="entry name" value="Radical_SAM"/>
    <property type="match status" value="1"/>
</dbReference>
<dbReference type="GO" id="GO:0046872">
    <property type="term" value="F:metal ion binding"/>
    <property type="evidence" value="ECO:0007669"/>
    <property type="project" value="UniProtKB-KW"/>
</dbReference>
<dbReference type="GO" id="GO:0051539">
    <property type="term" value="F:4 iron, 4 sulfur cluster binding"/>
    <property type="evidence" value="ECO:0007669"/>
    <property type="project" value="UniProtKB-KW"/>
</dbReference>
<dbReference type="InterPro" id="IPR007197">
    <property type="entry name" value="rSAM"/>
</dbReference>
<dbReference type="GO" id="GO:0005829">
    <property type="term" value="C:cytosol"/>
    <property type="evidence" value="ECO:0007669"/>
    <property type="project" value="TreeGrafter"/>
</dbReference>
<dbReference type="GO" id="GO:0003824">
    <property type="term" value="F:catalytic activity"/>
    <property type="evidence" value="ECO:0007669"/>
    <property type="project" value="InterPro"/>
</dbReference>
<dbReference type="EMBL" id="AP007255">
    <property type="protein sequence ID" value="BAE48922.1"/>
    <property type="molecule type" value="Genomic_DNA"/>
</dbReference>
<dbReference type="InterPro" id="IPR006638">
    <property type="entry name" value="Elp3/MiaA/NifB-like_rSAM"/>
</dbReference>
<feature type="domain" description="Radical SAM core" evidence="7">
    <location>
        <begin position="204"/>
        <end position="430"/>
    </location>
</feature>
<keyword evidence="2" id="KW-0949">S-adenosyl-L-methionine</keyword>
<dbReference type="InterPro" id="IPR051198">
    <property type="entry name" value="BchE-like"/>
</dbReference>
<dbReference type="SFLD" id="SFLDG01123">
    <property type="entry name" value="methyltransferase_(Class_B)"/>
    <property type="match status" value="1"/>
</dbReference>
<dbReference type="InterPro" id="IPR006158">
    <property type="entry name" value="Cobalamin-bd"/>
</dbReference>
<dbReference type="Gene3D" id="3.80.30.20">
    <property type="entry name" value="tm_1862 like domain"/>
    <property type="match status" value="1"/>
</dbReference>
<reference evidence="8 9" key="1">
    <citation type="journal article" date="2005" name="DNA Res.">
        <title>Complete genome sequence of the facultative anaerobic magnetotactic bacterium Magnetospirillum sp. strain AMB-1.</title>
        <authorList>
            <person name="Matsunaga T."/>
            <person name="Okamura Y."/>
            <person name="Fukuda Y."/>
            <person name="Wahyudi A.T."/>
            <person name="Murase Y."/>
            <person name="Takeyama H."/>
        </authorList>
    </citation>
    <scope>NUCLEOTIDE SEQUENCE [LARGE SCALE GENOMIC DNA]</scope>
    <source>
        <strain evidence="9">ATCC 700264 / AMB-1</strain>
    </source>
</reference>
<evidence type="ECO:0000313" key="9">
    <source>
        <dbReference type="Proteomes" id="UP000007058"/>
    </source>
</evidence>
<dbReference type="Gene3D" id="3.40.50.280">
    <property type="entry name" value="Cobalamin-binding domain"/>
    <property type="match status" value="1"/>
</dbReference>
<keyword evidence="9" id="KW-1185">Reference proteome</keyword>
<keyword evidence="4" id="KW-0408">Iron</keyword>